<dbReference type="GO" id="GO:0005886">
    <property type="term" value="C:plasma membrane"/>
    <property type="evidence" value="ECO:0007669"/>
    <property type="project" value="UniProtKB-SubCell"/>
</dbReference>
<proteinExistence type="predicted"/>
<keyword evidence="2" id="KW-1003">Cell membrane</keyword>
<dbReference type="GO" id="GO:0015171">
    <property type="term" value="F:amino acid transmembrane transporter activity"/>
    <property type="evidence" value="ECO:0007669"/>
    <property type="project" value="TreeGrafter"/>
</dbReference>
<feature type="transmembrane region" description="Helical" evidence="6">
    <location>
        <begin position="71"/>
        <end position="92"/>
    </location>
</feature>
<keyword evidence="4 6" id="KW-1133">Transmembrane helix</keyword>
<evidence type="ECO:0000313" key="7">
    <source>
        <dbReference type="EMBL" id="SFP51470.1"/>
    </source>
</evidence>
<evidence type="ECO:0000256" key="3">
    <source>
        <dbReference type="ARBA" id="ARBA00022692"/>
    </source>
</evidence>
<dbReference type="OrthoDB" id="792366at2"/>
<keyword evidence="8" id="KW-1185">Reference proteome</keyword>
<protein>
    <submittedName>
        <fullName evidence="7">Threonine/homoserine/homoserine lactone efflux protein</fullName>
    </submittedName>
</protein>
<sequence>MKFIIIYFVTAFISYLATIQPGPLSLFVTRTTLKKGITEAMWVAWGGVLCETLYAYLATEGLQLFDHYPKIVQWMQWIIIIILLTVGIFTIFQKNSVSVSFEKTINGKILSFVKGISLSLFNPQLLAFWLVILLGYEDYSELKINTFSEKIIFSIGAGSGTFGLVYTYSYLANRKRELVFKYLGDTRLNLLIGCTFIGLAILQLSRIILNYKS</sequence>
<dbReference type="InterPro" id="IPR001123">
    <property type="entry name" value="LeuE-type"/>
</dbReference>
<dbReference type="PANTHER" id="PTHR30086">
    <property type="entry name" value="ARGININE EXPORTER PROTEIN ARGO"/>
    <property type="match status" value="1"/>
</dbReference>
<organism evidence="7 8">
    <name type="scientific">Pseudarcicella hirudinis</name>
    <dbReference type="NCBI Taxonomy" id="1079859"/>
    <lineage>
        <taxon>Bacteria</taxon>
        <taxon>Pseudomonadati</taxon>
        <taxon>Bacteroidota</taxon>
        <taxon>Cytophagia</taxon>
        <taxon>Cytophagales</taxon>
        <taxon>Flectobacillaceae</taxon>
        <taxon>Pseudarcicella</taxon>
    </lineage>
</organism>
<evidence type="ECO:0000256" key="5">
    <source>
        <dbReference type="ARBA" id="ARBA00023136"/>
    </source>
</evidence>
<evidence type="ECO:0000256" key="4">
    <source>
        <dbReference type="ARBA" id="ARBA00022989"/>
    </source>
</evidence>
<dbReference type="AlphaFoldDB" id="A0A1I5QZB8"/>
<evidence type="ECO:0000256" key="1">
    <source>
        <dbReference type="ARBA" id="ARBA00004651"/>
    </source>
</evidence>
<comment type="subcellular location">
    <subcellularLocation>
        <location evidence="1">Cell membrane</location>
        <topology evidence="1">Multi-pass membrane protein</topology>
    </subcellularLocation>
</comment>
<dbReference type="STRING" id="1079859.SAMN04515674_103438"/>
<dbReference type="EMBL" id="FOXH01000003">
    <property type="protein sequence ID" value="SFP51470.1"/>
    <property type="molecule type" value="Genomic_DNA"/>
</dbReference>
<dbReference type="Pfam" id="PF01810">
    <property type="entry name" value="LysE"/>
    <property type="match status" value="1"/>
</dbReference>
<gene>
    <name evidence="7" type="ORF">SAMN04515674_103438</name>
</gene>
<evidence type="ECO:0000256" key="6">
    <source>
        <dbReference type="SAM" id="Phobius"/>
    </source>
</evidence>
<feature type="transmembrane region" description="Helical" evidence="6">
    <location>
        <begin position="40"/>
        <end position="59"/>
    </location>
</feature>
<feature type="transmembrane region" description="Helical" evidence="6">
    <location>
        <begin position="6"/>
        <end position="28"/>
    </location>
</feature>
<name>A0A1I5QZB8_9BACT</name>
<accession>A0A1I5QZB8</accession>
<feature type="transmembrane region" description="Helical" evidence="6">
    <location>
        <begin position="188"/>
        <end position="209"/>
    </location>
</feature>
<feature type="transmembrane region" description="Helical" evidence="6">
    <location>
        <begin position="151"/>
        <end position="168"/>
    </location>
</feature>
<dbReference type="Proteomes" id="UP000199306">
    <property type="component" value="Unassembled WGS sequence"/>
</dbReference>
<evidence type="ECO:0000256" key="2">
    <source>
        <dbReference type="ARBA" id="ARBA00022475"/>
    </source>
</evidence>
<reference evidence="7 8" key="1">
    <citation type="submission" date="2016-10" db="EMBL/GenBank/DDBJ databases">
        <authorList>
            <person name="de Groot N.N."/>
        </authorList>
    </citation>
    <scope>NUCLEOTIDE SEQUENCE [LARGE SCALE GENOMIC DNA]</scope>
    <source>
        <strain evidence="8">E92,LMG 26720,CCM 7988</strain>
    </source>
</reference>
<keyword evidence="5 6" id="KW-0472">Membrane</keyword>
<feature type="transmembrane region" description="Helical" evidence="6">
    <location>
        <begin position="112"/>
        <end position="136"/>
    </location>
</feature>
<dbReference type="RefSeq" id="WP_092014866.1">
    <property type="nucleotide sequence ID" value="NZ_FOXH01000003.1"/>
</dbReference>
<dbReference type="PANTHER" id="PTHR30086:SF20">
    <property type="entry name" value="ARGININE EXPORTER PROTEIN ARGO-RELATED"/>
    <property type="match status" value="1"/>
</dbReference>
<keyword evidence="3 6" id="KW-0812">Transmembrane</keyword>
<evidence type="ECO:0000313" key="8">
    <source>
        <dbReference type="Proteomes" id="UP000199306"/>
    </source>
</evidence>